<dbReference type="InterPro" id="IPR002018">
    <property type="entry name" value="CarbesteraseB"/>
</dbReference>
<name>A0A1V6ST82_9EURO</name>
<dbReference type="Proteomes" id="UP000191285">
    <property type="component" value="Unassembled WGS sequence"/>
</dbReference>
<dbReference type="AlphaFoldDB" id="A0A1V6ST82"/>
<dbReference type="GO" id="GO:0017000">
    <property type="term" value="P:antibiotic biosynthetic process"/>
    <property type="evidence" value="ECO:0007669"/>
    <property type="project" value="UniProtKB-ARBA"/>
</dbReference>
<dbReference type="OrthoDB" id="6846267at2759"/>
<evidence type="ECO:0000259" key="1">
    <source>
        <dbReference type="Pfam" id="PF00135"/>
    </source>
</evidence>
<sequence>MSFQTPTAKTSISIEGLGRLDGFHYANGVEQFCGIPYGTLSKRWTRSKLCTSWENDYHDGTQLGSNCPRPQTSNANPDNPFIPVPPNPNFVRQPQTDEKTALVVNIVIPQQPAKDRKKKYPVILWIHGGSLLHGSANYGIYDAVNLVSHSVDIGWPVLVVSFNYRLGLGGFLASSQIEAELERDGYSGKGNFGFTDQRLASEWVQRYIGQFGGDPGNVCAIGQSAGAISIGHHMAAKDPMIFHRAICMSGLGSTLLCRSRPEDHEAIFDATCRYFSIDTKSPDALSQLRKIPEQTLADADPIIQGVPSGNGNPCFDGWFYDHDPANVTQAPSWLKSFLLGDVRDEGLIFDVNLEKDTYQTVRETLLDQIQDTKFVDAVLGQYGITSDLSSKELIDRTSQMGAEAVFKIQNYQTALINTQLQNQLFKYHFDQRSELPNILQGKAYHGLDVLYLFMNLNNKLNEAERNLSRDLASACILFAWGQAPWLSGTGHGPWKIWGPNSAERMETEDEGERTRLYSRFDRLIQ</sequence>
<dbReference type="Pfam" id="PF00135">
    <property type="entry name" value="COesterase"/>
    <property type="match status" value="1"/>
</dbReference>
<evidence type="ECO:0000313" key="3">
    <source>
        <dbReference type="Proteomes" id="UP000191285"/>
    </source>
</evidence>
<evidence type="ECO:0000313" key="2">
    <source>
        <dbReference type="EMBL" id="OQE17231.1"/>
    </source>
</evidence>
<protein>
    <recommendedName>
        <fullName evidence="1">Carboxylesterase type B domain-containing protein</fullName>
    </recommendedName>
</protein>
<comment type="caution">
    <text evidence="2">The sequence shown here is derived from an EMBL/GenBank/DDBJ whole genome shotgun (WGS) entry which is preliminary data.</text>
</comment>
<dbReference type="Gene3D" id="3.40.50.1820">
    <property type="entry name" value="alpha/beta hydrolase"/>
    <property type="match status" value="1"/>
</dbReference>
<dbReference type="InterPro" id="IPR050309">
    <property type="entry name" value="Type-B_Carboxylest/Lipase"/>
</dbReference>
<dbReference type="SUPFAM" id="SSF53474">
    <property type="entry name" value="alpha/beta-Hydrolases"/>
    <property type="match status" value="1"/>
</dbReference>
<gene>
    <name evidence="2" type="ORF">PENSTE_c021G06504</name>
</gene>
<accession>A0A1V6ST82</accession>
<dbReference type="EMBL" id="MLKD01000021">
    <property type="protein sequence ID" value="OQE17231.1"/>
    <property type="molecule type" value="Genomic_DNA"/>
</dbReference>
<reference evidence="3" key="1">
    <citation type="journal article" date="2017" name="Nat. Microbiol.">
        <title>Global analysis of biosynthetic gene clusters reveals vast potential of secondary metabolite production in Penicillium species.</title>
        <authorList>
            <person name="Nielsen J.C."/>
            <person name="Grijseels S."/>
            <person name="Prigent S."/>
            <person name="Ji B."/>
            <person name="Dainat J."/>
            <person name="Nielsen K.F."/>
            <person name="Frisvad J.C."/>
            <person name="Workman M."/>
            <person name="Nielsen J."/>
        </authorList>
    </citation>
    <scope>NUCLEOTIDE SEQUENCE [LARGE SCALE GENOMIC DNA]</scope>
    <source>
        <strain evidence="3">IBT 24891</strain>
    </source>
</reference>
<organism evidence="2 3">
    <name type="scientific">Penicillium steckii</name>
    <dbReference type="NCBI Taxonomy" id="303698"/>
    <lineage>
        <taxon>Eukaryota</taxon>
        <taxon>Fungi</taxon>
        <taxon>Dikarya</taxon>
        <taxon>Ascomycota</taxon>
        <taxon>Pezizomycotina</taxon>
        <taxon>Eurotiomycetes</taxon>
        <taxon>Eurotiomycetidae</taxon>
        <taxon>Eurotiales</taxon>
        <taxon>Aspergillaceae</taxon>
        <taxon>Penicillium</taxon>
    </lineage>
</organism>
<proteinExistence type="predicted"/>
<dbReference type="PANTHER" id="PTHR11559">
    <property type="entry name" value="CARBOXYLESTERASE"/>
    <property type="match status" value="1"/>
</dbReference>
<dbReference type="STRING" id="303698.A0A1V6ST82"/>
<feature type="domain" description="Carboxylesterase type B" evidence="1">
    <location>
        <begin position="12"/>
        <end position="512"/>
    </location>
</feature>
<dbReference type="GO" id="GO:0072330">
    <property type="term" value="P:monocarboxylic acid biosynthetic process"/>
    <property type="evidence" value="ECO:0007669"/>
    <property type="project" value="UniProtKB-ARBA"/>
</dbReference>
<dbReference type="InterPro" id="IPR029058">
    <property type="entry name" value="AB_hydrolase_fold"/>
</dbReference>
<keyword evidence="3" id="KW-1185">Reference proteome</keyword>